<dbReference type="Proteomes" id="UP001201812">
    <property type="component" value="Unassembled WGS sequence"/>
</dbReference>
<dbReference type="InterPro" id="IPR004094">
    <property type="entry name" value="Antistasin-like"/>
</dbReference>
<dbReference type="GO" id="GO:0005886">
    <property type="term" value="C:plasma membrane"/>
    <property type="evidence" value="ECO:0007669"/>
    <property type="project" value="TreeGrafter"/>
</dbReference>
<feature type="domain" description="VWFC" evidence="2">
    <location>
        <begin position="367"/>
        <end position="426"/>
    </location>
</feature>
<dbReference type="PANTHER" id="PTHR46439">
    <property type="entry name" value="CYSTEINE-RICH MOTOR NEURON 1 PROTEIN"/>
    <property type="match status" value="1"/>
</dbReference>
<dbReference type="PROSITE" id="PS01208">
    <property type="entry name" value="VWFC_1"/>
    <property type="match status" value="4"/>
</dbReference>
<evidence type="ECO:0000313" key="4">
    <source>
        <dbReference type="EMBL" id="KAI1720551.1"/>
    </source>
</evidence>
<dbReference type="Pfam" id="PF00093">
    <property type="entry name" value="VWC"/>
    <property type="match status" value="4"/>
</dbReference>
<dbReference type="Gene3D" id="6.20.200.20">
    <property type="match status" value="4"/>
</dbReference>
<protein>
    <submittedName>
        <fullName evidence="4">von willebrand factor type C domain-containing protein</fullName>
    </submittedName>
</protein>
<feature type="domain" description="VWFC" evidence="2">
    <location>
        <begin position="622"/>
        <end position="689"/>
    </location>
</feature>
<dbReference type="PROSITE" id="PS51252">
    <property type="entry name" value="ANTISTASIN"/>
    <property type="match status" value="2"/>
</dbReference>
<dbReference type="Gene3D" id="2.10.70.10">
    <property type="entry name" value="Complement Module, domain 1"/>
    <property type="match status" value="1"/>
</dbReference>
<feature type="domain" description="VWFC" evidence="2">
    <location>
        <begin position="786"/>
        <end position="847"/>
    </location>
</feature>
<dbReference type="EMBL" id="JAKKPZ010000005">
    <property type="protein sequence ID" value="KAI1720551.1"/>
    <property type="molecule type" value="Genomic_DNA"/>
</dbReference>
<evidence type="ECO:0000259" key="2">
    <source>
        <dbReference type="PROSITE" id="PS50184"/>
    </source>
</evidence>
<dbReference type="SMART" id="SM00214">
    <property type="entry name" value="VWC"/>
    <property type="match status" value="6"/>
</dbReference>
<evidence type="ECO:0000313" key="5">
    <source>
        <dbReference type="Proteomes" id="UP001201812"/>
    </source>
</evidence>
<name>A0AAD4RAB0_9BILA</name>
<dbReference type="InterPro" id="IPR001007">
    <property type="entry name" value="VWF_dom"/>
</dbReference>
<feature type="domain" description="VWFC" evidence="2">
    <location>
        <begin position="709"/>
        <end position="769"/>
    </location>
</feature>
<evidence type="ECO:0000256" key="1">
    <source>
        <dbReference type="SAM" id="Phobius"/>
    </source>
</evidence>
<keyword evidence="1" id="KW-1133">Transmembrane helix</keyword>
<dbReference type="PANTHER" id="PTHR46439:SF1">
    <property type="entry name" value="CYSTEINE-RICH MOTOR NEURON 1 PROTEIN"/>
    <property type="match status" value="1"/>
</dbReference>
<dbReference type="InterPro" id="IPR052624">
    <property type="entry name" value="CRIM1"/>
</dbReference>
<dbReference type="GO" id="GO:0004867">
    <property type="term" value="F:serine-type endopeptidase inhibitor activity"/>
    <property type="evidence" value="ECO:0007669"/>
    <property type="project" value="InterPro"/>
</dbReference>
<feature type="domain" description="VWFC" evidence="2">
    <location>
        <begin position="423"/>
        <end position="483"/>
    </location>
</feature>
<sequence>MMRILHATDCASTSKTADDCYKNRNQHSSIGKIFANNWRDSTPYTHNYVATKSHTVTYFPTRKYRTMVKPPGFRAKFSYQLSMILYFVIISSLFFYSSLATPYTGQPNDVQSEEEVKRYITPHEESVKHTRQVGEICGETAGTCAPGSQCIFANGNRSIGKCEEVDCLKAKCKVLFPQCPSDSQPVARPPPPGECCAKEVECKCDYQRCNRFIPNCGPGLERVLVSQATFNPGSCCDRFECKEPELRCEHIRCPDPSEVADPYSLQEGESCPEDSFKPAAYVPRGSCCLLVSPCRCRAGHCPPVRCAPTEIAVIEREGDGRPGHCCDIFTCRKSKRWAKKEHRKEEPGSVDSTEESAQLSSTLGALNYCMHKGLRREEGEQWHQGACHSCACQGGVALCKRMECPSIPPHCNWVDIPPGECCPVCLGCKDETTTRRIGESWEKDGCTNCTCGDDFRWRCQKFICKSDCENPRKVEGECCPVCDDPLIFEPPIVCPSLELCSLRCEFGLVKNQWGCFECKCATATRDAETNTIDIDDSAENTCALLTAENCNKQCAHGYLRDANSCPTCKCAKCPLIDSCFKHCLYGFQTNSLGCPVCKCRAKSSIDVRLMIPEQALGLKEDDGCFTPTTSGKDLLRRDSGEWWTDNHCRQCFCQNNKIFCSLLSCPNKPENCADEHWILKNGECCPSCSIPSLTFNNTVAVNEHRGGIMVCHSPGNGRLFVDGETWRLNECIACTCRMGHLLCSSMECPPVPCENPIPDPNNRCCSRCPEKVELIDITESTETTPISCIDDRGIAHPKGSEWNLDDCTSCACRQDGNTKCFKRKCANAFSKCKNSLMIKGLCCPICSDDLSSGAICIHKDNVYSINEEFRDGNCRNCSCRSGSHLECLELQCPPCQNSVRSQSSRVRASHGDSCCPPCEETIFHANFTTYPQSEKSGFYTIYAICISGGITLLMVAMLLTFLTCYRLRKQAAFNKDKCIKTPKSLQNNFPNDLKHPHITEALIPKTRNSPSECDSEIINVSVSSSTSGTSEAASTYITGMSSSGNSTFSQARSQS</sequence>
<comment type="caution">
    <text evidence="4">The sequence shown here is derived from an EMBL/GenBank/DDBJ whole genome shotgun (WGS) entry which is preliminary data.</text>
</comment>
<dbReference type="SUPFAM" id="SSF57603">
    <property type="entry name" value="FnI-like domain"/>
    <property type="match status" value="6"/>
</dbReference>
<dbReference type="Gene3D" id="2.10.22.10">
    <property type="entry name" value="Antistasin, domain 1"/>
    <property type="match status" value="3"/>
</dbReference>
<dbReference type="PROSITE" id="PS50184">
    <property type="entry name" value="VWFC_2"/>
    <property type="match status" value="6"/>
</dbReference>
<reference evidence="4" key="1">
    <citation type="submission" date="2022-01" db="EMBL/GenBank/DDBJ databases">
        <title>Genome Sequence Resource for Two Populations of Ditylenchus destructor, the Migratory Endoparasitic Phytonematode.</title>
        <authorList>
            <person name="Zhang H."/>
            <person name="Lin R."/>
            <person name="Xie B."/>
        </authorList>
    </citation>
    <scope>NUCLEOTIDE SEQUENCE</scope>
    <source>
        <strain evidence="4">BazhouSP</strain>
    </source>
</reference>
<keyword evidence="5" id="KW-1185">Reference proteome</keyword>
<keyword evidence="1" id="KW-0472">Membrane</keyword>
<proteinExistence type="predicted"/>
<dbReference type="Pfam" id="PF02822">
    <property type="entry name" value="Antistasin"/>
    <property type="match status" value="2"/>
</dbReference>
<dbReference type="AlphaFoldDB" id="A0AAD4RAB0"/>
<feature type="transmembrane region" description="Helical" evidence="1">
    <location>
        <begin position="77"/>
        <end position="96"/>
    </location>
</feature>
<feature type="transmembrane region" description="Helical" evidence="1">
    <location>
        <begin position="939"/>
        <end position="965"/>
    </location>
</feature>
<gene>
    <name evidence="4" type="ORF">DdX_04787</name>
</gene>
<accession>A0AAD4RAB0</accession>
<feature type="domain" description="Antistasin-like" evidence="3">
    <location>
        <begin position="542"/>
        <end position="570"/>
    </location>
</feature>
<keyword evidence="1" id="KW-0812">Transmembrane</keyword>
<organism evidence="4 5">
    <name type="scientific">Ditylenchus destructor</name>
    <dbReference type="NCBI Taxonomy" id="166010"/>
    <lineage>
        <taxon>Eukaryota</taxon>
        <taxon>Metazoa</taxon>
        <taxon>Ecdysozoa</taxon>
        <taxon>Nematoda</taxon>
        <taxon>Chromadorea</taxon>
        <taxon>Rhabditida</taxon>
        <taxon>Tylenchina</taxon>
        <taxon>Tylenchomorpha</taxon>
        <taxon>Sphaerularioidea</taxon>
        <taxon>Anguinidae</taxon>
        <taxon>Anguininae</taxon>
        <taxon>Ditylenchus</taxon>
    </lineage>
</organism>
<feature type="domain" description="Antistasin-like" evidence="3">
    <location>
        <begin position="573"/>
        <end position="599"/>
    </location>
</feature>
<evidence type="ECO:0000259" key="3">
    <source>
        <dbReference type="PROSITE" id="PS51252"/>
    </source>
</evidence>
<feature type="domain" description="VWFC" evidence="2">
    <location>
        <begin position="854"/>
        <end position="919"/>
    </location>
</feature>
<dbReference type="Pfam" id="PF23334">
    <property type="entry name" value="VWC2L_2nd"/>
    <property type="match status" value="1"/>
</dbReference>